<keyword evidence="2" id="KW-1133">Transmembrane helix</keyword>
<dbReference type="eggNOG" id="COG0457">
    <property type="taxonomic scope" value="Bacteria"/>
</dbReference>
<proteinExistence type="predicted"/>
<gene>
    <name evidence="3" type="ordered locus">Psta_3994</name>
</gene>
<evidence type="ECO:0000313" key="3">
    <source>
        <dbReference type="EMBL" id="ADB18648.1"/>
    </source>
</evidence>
<organism evidence="3 4">
    <name type="scientific">Pirellula staleyi (strain ATCC 27377 / DSM 6068 / ICPB 4128)</name>
    <name type="common">Pirella staleyi</name>
    <dbReference type="NCBI Taxonomy" id="530564"/>
    <lineage>
        <taxon>Bacteria</taxon>
        <taxon>Pseudomonadati</taxon>
        <taxon>Planctomycetota</taxon>
        <taxon>Planctomycetia</taxon>
        <taxon>Pirellulales</taxon>
        <taxon>Pirellulaceae</taxon>
        <taxon>Pirellula</taxon>
    </lineage>
</organism>
<evidence type="ECO:0008006" key="5">
    <source>
        <dbReference type="Google" id="ProtNLM"/>
    </source>
</evidence>
<dbReference type="SUPFAM" id="SSF48452">
    <property type="entry name" value="TPR-like"/>
    <property type="match status" value="1"/>
</dbReference>
<reference evidence="3 4" key="1">
    <citation type="journal article" date="2009" name="Stand. Genomic Sci.">
        <title>Complete genome sequence of Pirellula staleyi type strain (ATCC 27377).</title>
        <authorList>
            <person name="Clum A."/>
            <person name="Tindall B.J."/>
            <person name="Sikorski J."/>
            <person name="Ivanova N."/>
            <person name="Mavrommatis K."/>
            <person name="Lucas S."/>
            <person name="Glavina del Rio T."/>
            <person name="Nolan M."/>
            <person name="Chen F."/>
            <person name="Tice H."/>
            <person name="Pitluck S."/>
            <person name="Cheng J.F."/>
            <person name="Chertkov O."/>
            <person name="Brettin T."/>
            <person name="Han C."/>
            <person name="Detter J.C."/>
            <person name="Kuske C."/>
            <person name="Bruce D."/>
            <person name="Goodwin L."/>
            <person name="Ovchinikova G."/>
            <person name="Pati A."/>
            <person name="Mikhailova N."/>
            <person name="Chen A."/>
            <person name="Palaniappan K."/>
            <person name="Land M."/>
            <person name="Hauser L."/>
            <person name="Chang Y.J."/>
            <person name="Jeffries C.D."/>
            <person name="Chain P."/>
            <person name="Rohde M."/>
            <person name="Goker M."/>
            <person name="Bristow J."/>
            <person name="Eisen J.A."/>
            <person name="Markowitz V."/>
            <person name="Hugenholtz P."/>
            <person name="Kyrpides N.C."/>
            <person name="Klenk H.P."/>
            <person name="Lapidus A."/>
        </authorList>
    </citation>
    <scope>NUCLEOTIDE SEQUENCE [LARGE SCALE GENOMIC DNA]</scope>
    <source>
        <strain evidence="4">ATCC 27377 / DSM 6068 / ICPB 4128</strain>
    </source>
</reference>
<dbReference type="HOGENOM" id="CLU_445391_0_0_0"/>
<evidence type="ECO:0000313" key="4">
    <source>
        <dbReference type="Proteomes" id="UP000001887"/>
    </source>
</evidence>
<feature type="region of interest" description="Disordered" evidence="1">
    <location>
        <begin position="587"/>
        <end position="613"/>
    </location>
</feature>
<evidence type="ECO:0000256" key="1">
    <source>
        <dbReference type="SAM" id="MobiDB-lite"/>
    </source>
</evidence>
<sequence length="613" mass="67391">MNSPSQDTPRWSIERCTMVGLSAVIVAVVGLAMFTSGCSGTAPKPTTLGDESQESQVVDTLSLAVGALREVANSTTDQSSKDTLYYLNQWIGRQQLEANWKPDPMVQQIPRAYQILPTLGNLDATEFSPLDLGYLQQNLWLHDIASRLAKNTEASSPAMEKWLAENEAKLGSETVSQLRHAELLFDWTVRNIQLDPLPAEPKATAATPGSTEGPMLPSRRGDVGPGYAHLPLQSLLYGRGDAWERARIFMLLCRQLSIDAVMLATDPAEGEGASIAWLPAVLIGKELYLFDTELGFPVPTTSGTGIATLTDLASDPQLLEALTVGDEKYRVQASQLKTVVAFIDAEPEALSRRMALLESSLVGEQRLALSVSPTALEKRLRATSRIGSVSLWRVPFAAFLYQVGQQEKLSTDPAALTTFIRETQMFQGQHPLMQARNLHFQGKFDTVDQEKGARTIYLESRPPDAEIDLFSASDSVRQKAGINQILPQDKKMQGEVAANMTFIARRAKQHATYWMGITYFESGRYEAAAEWFRDRTLASGETPWESGATYNLARCYELLGKTSEAIELYKNDDSPQKIGNQLRATWLEKQGAAPSSTDAQPAETPPADATEKK</sequence>
<dbReference type="InterPro" id="IPR011990">
    <property type="entry name" value="TPR-like_helical_dom_sf"/>
</dbReference>
<feature type="transmembrane region" description="Helical" evidence="2">
    <location>
        <begin position="12"/>
        <end position="34"/>
    </location>
</feature>
<dbReference type="AlphaFoldDB" id="D2R237"/>
<dbReference type="OrthoDB" id="212511at2"/>
<keyword evidence="2" id="KW-0472">Membrane</keyword>
<protein>
    <recommendedName>
        <fullName evidence="5">Tetratricopeptide repeat protein</fullName>
    </recommendedName>
</protein>
<keyword evidence="4" id="KW-1185">Reference proteome</keyword>
<name>D2R237_PIRSD</name>
<evidence type="ECO:0000256" key="2">
    <source>
        <dbReference type="SAM" id="Phobius"/>
    </source>
</evidence>
<dbReference type="STRING" id="530564.Psta_3994"/>
<dbReference type="Proteomes" id="UP000001887">
    <property type="component" value="Chromosome"/>
</dbReference>
<dbReference type="EMBL" id="CP001848">
    <property type="protein sequence ID" value="ADB18648.1"/>
    <property type="molecule type" value="Genomic_DNA"/>
</dbReference>
<dbReference type="KEGG" id="psl:Psta_3994"/>
<keyword evidence="2" id="KW-0812">Transmembrane</keyword>
<accession>D2R237</accession>
<dbReference type="Gene3D" id="1.25.40.10">
    <property type="entry name" value="Tetratricopeptide repeat domain"/>
    <property type="match status" value="1"/>
</dbReference>